<organism evidence="1 2">
    <name type="scientific">Candidatus Symbiobacter mobilis CR</name>
    <dbReference type="NCBI Taxonomy" id="946483"/>
    <lineage>
        <taxon>Bacteria</taxon>
        <taxon>Pseudomonadati</taxon>
        <taxon>Pseudomonadota</taxon>
        <taxon>Betaproteobacteria</taxon>
        <taxon>Burkholderiales</taxon>
        <taxon>Comamonadaceae</taxon>
    </lineage>
</organism>
<dbReference type="PATRIC" id="fig|946483.4.peg.41"/>
<protein>
    <submittedName>
        <fullName evidence="1">Toluene tolerance type protein</fullName>
    </submittedName>
</protein>
<dbReference type="PIRSF" id="PIRSF004649">
    <property type="entry name" value="MlaC"/>
    <property type="match status" value="1"/>
</dbReference>
<dbReference type="Proteomes" id="UP000017184">
    <property type="component" value="Chromosome"/>
</dbReference>
<reference evidence="1 2" key="1">
    <citation type="journal article" date="2013" name="Genome Biol.">
        <title>Genomic analysis reveals key aspects of prokaryotic symbiosis in the phototrophic consortium "Chlorochromatium aggregatum".</title>
        <authorList>
            <person name="Liu Z."/>
            <person name="Muller J."/>
            <person name="Li T."/>
            <person name="Alvey R.M."/>
            <person name="Vogl K."/>
            <person name="Frigaard N.U."/>
            <person name="Rockwell N.C."/>
            <person name="Boyd E.S."/>
            <person name="Tomsho L.P."/>
            <person name="Schuster S.C."/>
            <person name="Henke P."/>
            <person name="Rohde M."/>
            <person name="Overmann J."/>
            <person name="Bryant D.A."/>
        </authorList>
    </citation>
    <scope>NUCLEOTIDE SEQUENCE [LARGE SCALE GENOMIC DNA]</scope>
    <source>
        <strain evidence="1">CR</strain>
    </source>
</reference>
<evidence type="ECO:0000313" key="1">
    <source>
        <dbReference type="EMBL" id="AGX86181.1"/>
    </source>
</evidence>
<accession>U5N3W6</accession>
<dbReference type="KEGG" id="cbx:Cenrod_0046"/>
<dbReference type="STRING" id="946483.Cenrod_0046"/>
<dbReference type="Gene3D" id="1.10.10.640">
    <property type="entry name" value="phospholipid-binding protein"/>
    <property type="match status" value="1"/>
</dbReference>
<dbReference type="EMBL" id="CP004885">
    <property type="protein sequence ID" value="AGX86181.1"/>
    <property type="molecule type" value="Genomic_DNA"/>
</dbReference>
<dbReference type="InterPro" id="IPR008869">
    <property type="entry name" value="MlaC/ttg2D"/>
</dbReference>
<evidence type="ECO:0000313" key="2">
    <source>
        <dbReference type="Proteomes" id="UP000017184"/>
    </source>
</evidence>
<dbReference type="OrthoDB" id="9798905at2"/>
<dbReference type="PANTHER" id="PTHR36573">
    <property type="entry name" value="INTERMEMBRANE PHOSPHOLIPID TRANSPORT SYSTEM BINDING PROTEIN MLAC"/>
    <property type="match status" value="1"/>
</dbReference>
<dbReference type="PANTHER" id="PTHR36573:SF1">
    <property type="entry name" value="INTERMEMBRANE PHOSPHOLIPID TRANSPORT SYSTEM BINDING PROTEIN MLAC"/>
    <property type="match status" value="1"/>
</dbReference>
<proteinExistence type="predicted"/>
<dbReference type="AlphaFoldDB" id="U5N3W6"/>
<dbReference type="RefSeq" id="WP_022771004.1">
    <property type="nucleotide sequence ID" value="NC_022576.1"/>
</dbReference>
<gene>
    <name evidence="1" type="ORF">Cenrod_0046</name>
</gene>
<name>U5N3W6_9BURK</name>
<sequence>MRTPWNSLRALRWAMWLVLWAVCGWGLPAWARAAVEAPDALVERITQEALDAMQQDKAVQAGDISRITEILDQKVMPYLHFRRMTASAVGPAWRKATEEQRQKLEAEFKLLLVRTYANAMSQAKNVTFTIKPMRSTPQDQEVTVRTLVRGAGEPIQLDYRLEKAPDAPGGWKIFNLNVLGIWLVDTYRSQFAPIVNAKGVDGLVLTLIERNKATPAQAASRPAKG</sequence>
<dbReference type="Pfam" id="PF05494">
    <property type="entry name" value="MlaC"/>
    <property type="match status" value="1"/>
</dbReference>
<keyword evidence="2" id="KW-1185">Reference proteome</keyword>
<dbReference type="HOGENOM" id="CLU_094502_3_1_4"/>
<dbReference type="Gene3D" id="3.10.450.50">
    <property type="match status" value="1"/>
</dbReference>
<dbReference type="eggNOG" id="COG2854">
    <property type="taxonomic scope" value="Bacteria"/>
</dbReference>